<accession>A0A5C5WKK1</accession>
<dbReference type="PANTHER" id="PTHR22916:SF3">
    <property type="entry name" value="UDP-GLCNAC:BETAGAL BETA-1,3-N-ACETYLGLUCOSAMINYLTRANSFERASE-LIKE PROTEIN 1"/>
    <property type="match status" value="1"/>
</dbReference>
<dbReference type="EC" id="2.4.-.-" evidence="3"/>
<dbReference type="InterPro" id="IPR029044">
    <property type="entry name" value="Nucleotide-diphossugar_trans"/>
</dbReference>
<organism evidence="3 4">
    <name type="scientific">Rubripirellula amarantea</name>
    <dbReference type="NCBI Taxonomy" id="2527999"/>
    <lineage>
        <taxon>Bacteria</taxon>
        <taxon>Pseudomonadati</taxon>
        <taxon>Planctomycetota</taxon>
        <taxon>Planctomycetia</taxon>
        <taxon>Pirellulales</taxon>
        <taxon>Pirellulaceae</taxon>
        <taxon>Rubripirellula</taxon>
    </lineage>
</organism>
<evidence type="ECO:0000259" key="2">
    <source>
        <dbReference type="Pfam" id="PF00535"/>
    </source>
</evidence>
<comment type="caution">
    <text evidence="3">The sequence shown here is derived from an EMBL/GenBank/DDBJ whole genome shotgun (WGS) entry which is preliminary data.</text>
</comment>
<name>A0A5C5WKK1_9BACT</name>
<dbReference type="Pfam" id="PF00535">
    <property type="entry name" value="Glycos_transf_2"/>
    <property type="match status" value="1"/>
</dbReference>
<dbReference type="AlphaFoldDB" id="A0A5C5WKK1"/>
<dbReference type="OrthoDB" id="9772170at2"/>
<feature type="compositionally biased region" description="Polar residues" evidence="1">
    <location>
        <begin position="337"/>
        <end position="348"/>
    </location>
</feature>
<protein>
    <submittedName>
        <fullName evidence="3">Putative glycosyltransferase EpsE</fullName>
        <ecNumber evidence="3">2.4.-.-</ecNumber>
    </submittedName>
</protein>
<dbReference type="RefSeq" id="WP_146515812.1">
    <property type="nucleotide sequence ID" value="NZ_SJPI01000002.1"/>
</dbReference>
<keyword evidence="3" id="KW-0328">Glycosyltransferase</keyword>
<dbReference type="Proteomes" id="UP000316598">
    <property type="component" value="Unassembled WGS sequence"/>
</dbReference>
<dbReference type="CDD" id="cd00761">
    <property type="entry name" value="Glyco_tranf_GTA_type"/>
    <property type="match status" value="1"/>
</dbReference>
<feature type="domain" description="Glycosyltransferase 2-like" evidence="2">
    <location>
        <begin position="5"/>
        <end position="166"/>
    </location>
</feature>
<dbReference type="PANTHER" id="PTHR22916">
    <property type="entry name" value="GLYCOSYLTRANSFERASE"/>
    <property type="match status" value="1"/>
</dbReference>
<gene>
    <name evidence="3" type="primary">epsE_7</name>
    <name evidence="3" type="ORF">Pla22_33520</name>
</gene>
<dbReference type="SUPFAM" id="SSF53448">
    <property type="entry name" value="Nucleotide-diphospho-sugar transferases"/>
    <property type="match status" value="1"/>
</dbReference>
<dbReference type="Gene3D" id="3.90.550.10">
    <property type="entry name" value="Spore Coat Polysaccharide Biosynthesis Protein SpsA, Chain A"/>
    <property type="match status" value="1"/>
</dbReference>
<keyword evidence="4" id="KW-1185">Reference proteome</keyword>
<evidence type="ECO:0000313" key="3">
    <source>
        <dbReference type="EMBL" id="TWT50609.1"/>
    </source>
</evidence>
<evidence type="ECO:0000313" key="4">
    <source>
        <dbReference type="Proteomes" id="UP000316598"/>
    </source>
</evidence>
<proteinExistence type="predicted"/>
<sequence>MPEVSIVVACYNAQPFVAQAMDSIIHQTFADWELIVVNDGSTDGSGSYLRELAQTDSRIILIEQENQGQQAAANAGIAAASAPLIARMDADDICEPDRLALQVAYLKRHPEVGLVGGQIRRLGERSAGLASNFPLDHDSIVAALRKNHHAICNPTILFRKSLFDSIGGYWKHDIAEDWDMFLRMGEVSRLANLDTILLSYRFHTGSINGRRIVEAQLYNEYAAATSWQRERHETESTFEEFLQSHRCNRWPSSWMFVVDCLSIGQYRKAIAELYGRRKIRGSVRLACALMMSPGRTLRRLGNMAAKKIHRAETPGARSPVPTTPSPVKTFAPAFDHSPSSSIETTADV</sequence>
<evidence type="ECO:0000256" key="1">
    <source>
        <dbReference type="SAM" id="MobiDB-lite"/>
    </source>
</evidence>
<reference evidence="3 4" key="1">
    <citation type="submission" date="2019-02" db="EMBL/GenBank/DDBJ databases">
        <title>Deep-cultivation of Planctomycetes and their phenomic and genomic characterization uncovers novel biology.</title>
        <authorList>
            <person name="Wiegand S."/>
            <person name="Jogler M."/>
            <person name="Boedeker C."/>
            <person name="Pinto D."/>
            <person name="Vollmers J."/>
            <person name="Rivas-Marin E."/>
            <person name="Kohn T."/>
            <person name="Peeters S.H."/>
            <person name="Heuer A."/>
            <person name="Rast P."/>
            <person name="Oberbeckmann S."/>
            <person name="Bunk B."/>
            <person name="Jeske O."/>
            <person name="Meyerdierks A."/>
            <person name="Storesund J.E."/>
            <person name="Kallscheuer N."/>
            <person name="Luecker S."/>
            <person name="Lage O.M."/>
            <person name="Pohl T."/>
            <person name="Merkel B.J."/>
            <person name="Hornburger P."/>
            <person name="Mueller R.-W."/>
            <person name="Bruemmer F."/>
            <person name="Labrenz M."/>
            <person name="Spormann A.M."/>
            <person name="Op Den Camp H."/>
            <person name="Overmann J."/>
            <person name="Amann R."/>
            <person name="Jetten M.S.M."/>
            <person name="Mascher T."/>
            <person name="Medema M.H."/>
            <person name="Devos D.P."/>
            <person name="Kaster A.-K."/>
            <person name="Ovreas L."/>
            <person name="Rohde M."/>
            <person name="Galperin M.Y."/>
            <person name="Jogler C."/>
        </authorList>
    </citation>
    <scope>NUCLEOTIDE SEQUENCE [LARGE SCALE GENOMIC DNA]</scope>
    <source>
        <strain evidence="3 4">Pla22</strain>
    </source>
</reference>
<keyword evidence="3" id="KW-0808">Transferase</keyword>
<dbReference type="EMBL" id="SJPI01000002">
    <property type="protein sequence ID" value="TWT50609.1"/>
    <property type="molecule type" value="Genomic_DNA"/>
</dbReference>
<dbReference type="InterPro" id="IPR001173">
    <property type="entry name" value="Glyco_trans_2-like"/>
</dbReference>
<feature type="region of interest" description="Disordered" evidence="1">
    <location>
        <begin position="309"/>
        <end position="348"/>
    </location>
</feature>
<dbReference type="GO" id="GO:0016758">
    <property type="term" value="F:hexosyltransferase activity"/>
    <property type="evidence" value="ECO:0007669"/>
    <property type="project" value="UniProtKB-ARBA"/>
</dbReference>